<dbReference type="OrthoDB" id="2916324at2759"/>
<organism evidence="1 2">
    <name type="scientific">Gymnopilus dilepis</name>
    <dbReference type="NCBI Taxonomy" id="231916"/>
    <lineage>
        <taxon>Eukaryota</taxon>
        <taxon>Fungi</taxon>
        <taxon>Dikarya</taxon>
        <taxon>Basidiomycota</taxon>
        <taxon>Agaricomycotina</taxon>
        <taxon>Agaricomycetes</taxon>
        <taxon>Agaricomycetidae</taxon>
        <taxon>Agaricales</taxon>
        <taxon>Agaricineae</taxon>
        <taxon>Hymenogastraceae</taxon>
        <taxon>Gymnopilus</taxon>
    </lineage>
</organism>
<evidence type="ECO:0008006" key="3">
    <source>
        <dbReference type="Google" id="ProtNLM"/>
    </source>
</evidence>
<protein>
    <recommendedName>
        <fullName evidence="3">G domain-containing protein</fullName>
    </recommendedName>
</protein>
<name>A0A409YTC6_9AGAR</name>
<dbReference type="Proteomes" id="UP000284706">
    <property type="component" value="Unassembled WGS sequence"/>
</dbReference>
<evidence type="ECO:0000313" key="2">
    <source>
        <dbReference type="Proteomes" id="UP000284706"/>
    </source>
</evidence>
<dbReference type="InterPro" id="IPR027417">
    <property type="entry name" value="P-loop_NTPase"/>
</dbReference>
<dbReference type="InParanoid" id="A0A409YTC6"/>
<dbReference type="AlphaFoldDB" id="A0A409YTC6"/>
<comment type="caution">
    <text evidence="1">The sequence shown here is derived from an EMBL/GenBank/DDBJ whole genome shotgun (WGS) entry which is preliminary data.</text>
</comment>
<sequence>MDFWGWMQPGWVRCTRAVSFVREAGDDRYECMAVGTTLASTTGEIQYGIMQRGKTRLVIVDTPGLNNRDSKDRKILLDILNWTEKHNVQKIAGILFFHDIFQQKYASISRPELVALRASFNGSKAFSRLCLVTTKWALFQDETEGEVREKELKETYWSLLIQNGSQVKRFEDSQESAKEIVNTLLGAPGEADVDLPAQAAKLRHNLLQLQGQQATGTDSSLSSIFQLLVHLFTSSISRGGRRM</sequence>
<evidence type="ECO:0000313" key="1">
    <source>
        <dbReference type="EMBL" id="PPR06276.1"/>
    </source>
</evidence>
<gene>
    <name evidence="1" type="ORF">CVT26_004940</name>
</gene>
<dbReference type="EMBL" id="NHYE01000355">
    <property type="protein sequence ID" value="PPR06276.1"/>
    <property type="molecule type" value="Genomic_DNA"/>
</dbReference>
<reference evidence="1 2" key="1">
    <citation type="journal article" date="2018" name="Evol. Lett.">
        <title>Horizontal gene cluster transfer increased hallucinogenic mushroom diversity.</title>
        <authorList>
            <person name="Reynolds H.T."/>
            <person name="Vijayakumar V."/>
            <person name="Gluck-Thaler E."/>
            <person name="Korotkin H.B."/>
            <person name="Matheny P.B."/>
            <person name="Slot J.C."/>
        </authorList>
    </citation>
    <scope>NUCLEOTIDE SEQUENCE [LARGE SCALE GENOMIC DNA]</scope>
    <source>
        <strain evidence="1 2">SRW20</strain>
    </source>
</reference>
<proteinExistence type="predicted"/>
<keyword evidence="2" id="KW-1185">Reference proteome</keyword>
<dbReference type="SUPFAM" id="SSF52540">
    <property type="entry name" value="P-loop containing nucleoside triphosphate hydrolases"/>
    <property type="match status" value="1"/>
</dbReference>
<accession>A0A409YTC6</accession>
<dbReference type="Gene3D" id="3.40.50.300">
    <property type="entry name" value="P-loop containing nucleotide triphosphate hydrolases"/>
    <property type="match status" value="1"/>
</dbReference>